<dbReference type="InterPro" id="IPR015422">
    <property type="entry name" value="PyrdxlP-dep_Trfase_small"/>
</dbReference>
<comment type="cofactor">
    <cofactor evidence="1">
        <name>pyridoxal 5'-phosphate</name>
        <dbReference type="ChEBI" id="CHEBI:597326"/>
    </cofactor>
</comment>
<dbReference type="EC" id="2.6.1.9" evidence="4"/>
<dbReference type="InterPro" id="IPR015421">
    <property type="entry name" value="PyrdxlP-dep_Trfase_major"/>
</dbReference>
<dbReference type="GO" id="GO:0000105">
    <property type="term" value="P:L-histidine biosynthetic process"/>
    <property type="evidence" value="ECO:0007669"/>
    <property type="project" value="UniProtKB-KW"/>
</dbReference>
<dbReference type="SUPFAM" id="SSF53383">
    <property type="entry name" value="PLP-dependent transferases"/>
    <property type="match status" value="1"/>
</dbReference>
<keyword evidence="7 13" id="KW-0808">Transferase</keyword>
<dbReference type="PANTHER" id="PTHR42885">
    <property type="entry name" value="HISTIDINOL-PHOSPHATE AMINOTRANSFERASE-RELATED"/>
    <property type="match status" value="1"/>
</dbReference>
<comment type="pathway">
    <text evidence="2">Amino-acid biosynthesis; L-histidine biosynthesis; L-histidine from 5-phospho-alpha-D-ribose 1-diphosphate: step 7/9.</text>
</comment>
<evidence type="ECO:0000259" key="12">
    <source>
        <dbReference type="Pfam" id="PF00155"/>
    </source>
</evidence>
<evidence type="ECO:0000256" key="11">
    <source>
        <dbReference type="ARBA" id="ARBA00047481"/>
    </source>
</evidence>
<name>A0A5J5ERM7_9PEZI</name>
<dbReference type="AlphaFoldDB" id="A0A5J5ERM7"/>
<dbReference type="InterPro" id="IPR001917">
    <property type="entry name" value="Aminotrans_II_pyridoxalP_BS"/>
</dbReference>
<evidence type="ECO:0000256" key="7">
    <source>
        <dbReference type="ARBA" id="ARBA00022679"/>
    </source>
</evidence>
<reference evidence="13 14" key="1">
    <citation type="submission" date="2019-09" db="EMBL/GenBank/DDBJ databases">
        <title>Draft genome of the ectomycorrhizal ascomycete Sphaerosporella brunnea.</title>
        <authorList>
            <consortium name="DOE Joint Genome Institute"/>
            <person name="Benucci G.M."/>
            <person name="Marozzi G."/>
            <person name="Antonielli L."/>
            <person name="Sanchez S."/>
            <person name="Marco P."/>
            <person name="Wang X."/>
            <person name="Falini L.B."/>
            <person name="Barry K."/>
            <person name="Haridas S."/>
            <person name="Lipzen A."/>
            <person name="Labutti K."/>
            <person name="Grigoriev I.V."/>
            <person name="Murat C."/>
            <person name="Martin F."/>
            <person name="Albertini E."/>
            <person name="Donnini D."/>
            <person name="Bonito G."/>
        </authorList>
    </citation>
    <scope>NUCLEOTIDE SEQUENCE [LARGE SCALE GENOMIC DNA]</scope>
    <source>
        <strain evidence="13 14">Sb_GMNB300</strain>
    </source>
</reference>
<dbReference type="Gene3D" id="3.90.1150.10">
    <property type="entry name" value="Aspartate Aminotransferase, domain 1"/>
    <property type="match status" value="1"/>
</dbReference>
<evidence type="ECO:0000256" key="1">
    <source>
        <dbReference type="ARBA" id="ARBA00001933"/>
    </source>
</evidence>
<accession>A0A5J5ERM7</accession>
<evidence type="ECO:0000256" key="5">
    <source>
        <dbReference type="ARBA" id="ARBA00022576"/>
    </source>
</evidence>
<evidence type="ECO:0000256" key="6">
    <source>
        <dbReference type="ARBA" id="ARBA00022605"/>
    </source>
</evidence>
<evidence type="ECO:0000256" key="9">
    <source>
        <dbReference type="ARBA" id="ARBA00023102"/>
    </source>
</evidence>
<comment type="catalytic activity">
    <reaction evidence="11">
        <text>L-histidinol phosphate + 2-oxoglutarate = 3-(imidazol-4-yl)-2-oxopropyl phosphate + L-glutamate</text>
        <dbReference type="Rhea" id="RHEA:23744"/>
        <dbReference type="ChEBI" id="CHEBI:16810"/>
        <dbReference type="ChEBI" id="CHEBI:29985"/>
        <dbReference type="ChEBI" id="CHEBI:57766"/>
        <dbReference type="ChEBI" id="CHEBI:57980"/>
        <dbReference type="EC" id="2.6.1.9"/>
    </reaction>
</comment>
<keyword evidence="14" id="KW-1185">Reference proteome</keyword>
<dbReference type="InterPro" id="IPR005861">
    <property type="entry name" value="HisP_aminotrans"/>
</dbReference>
<comment type="caution">
    <text evidence="13">The sequence shown here is derived from an EMBL/GenBank/DDBJ whole genome shotgun (WGS) entry which is preliminary data.</text>
</comment>
<dbReference type="HAMAP" id="MF_01023">
    <property type="entry name" value="HisC_aminotrans_2"/>
    <property type="match status" value="1"/>
</dbReference>
<evidence type="ECO:0000256" key="8">
    <source>
        <dbReference type="ARBA" id="ARBA00022898"/>
    </source>
</evidence>
<dbReference type="InParanoid" id="A0A5J5ERM7"/>
<evidence type="ECO:0000256" key="2">
    <source>
        <dbReference type="ARBA" id="ARBA00005011"/>
    </source>
</evidence>
<dbReference type="FunCoup" id="A0A5J5ERM7">
    <property type="interactions" value="182"/>
</dbReference>
<dbReference type="CDD" id="cd00609">
    <property type="entry name" value="AAT_like"/>
    <property type="match status" value="1"/>
</dbReference>
<keyword evidence="6" id="KW-0028">Amino-acid biosynthesis</keyword>
<protein>
    <recommendedName>
        <fullName evidence="4">histidinol-phosphate transaminase</fullName>
        <ecNumber evidence="4">2.6.1.9</ecNumber>
    </recommendedName>
    <alternativeName>
        <fullName evidence="10">Imidazole acetol-phosphate transaminase</fullName>
    </alternativeName>
</protein>
<keyword evidence="9" id="KW-0368">Histidine biosynthesis</keyword>
<dbReference type="PANTHER" id="PTHR42885:SF2">
    <property type="entry name" value="HISTIDINOL-PHOSPHATE AMINOTRANSFERASE"/>
    <property type="match status" value="1"/>
</dbReference>
<keyword evidence="5 13" id="KW-0032">Aminotransferase</keyword>
<keyword evidence="8" id="KW-0663">Pyridoxal phosphate</keyword>
<evidence type="ECO:0000313" key="14">
    <source>
        <dbReference type="Proteomes" id="UP000326924"/>
    </source>
</evidence>
<dbReference type="EMBL" id="VXIS01000154">
    <property type="protein sequence ID" value="KAA8900448.1"/>
    <property type="molecule type" value="Genomic_DNA"/>
</dbReference>
<proteinExistence type="inferred from homology"/>
<dbReference type="Gene3D" id="3.40.640.10">
    <property type="entry name" value="Type I PLP-dependent aspartate aminotransferase-like (Major domain)"/>
    <property type="match status" value="1"/>
</dbReference>
<dbReference type="OrthoDB" id="2015537at2759"/>
<dbReference type="InterPro" id="IPR004839">
    <property type="entry name" value="Aminotransferase_I/II_large"/>
</dbReference>
<feature type="domain" description="Aminotransferase class I/classII large" evidence="12">
    <location>
        <begin position="50"/>
        <end position="384"/>
    </location>
</feature>
<dbReference type="GO" id="GO:0030170">
    <property type="term" value="F:pyridoxal phosphate binding"/>
    <property type="evidence" value="ECO:0007669"/>
    <property type="project" value="InterPro"/>
</dbReference>
<dbReference type="GO" id="GO:0004400">
    <property type="term" value="F:histidinol-phosphate transaminase activity"/>
    <property type="evidence" value="ECO:0007669"/>
    <property type="project" value="UniProtKB-EC"/>
</dbReference>
<sequence>MSAFNLQTCARPNILQLVPYRCARDDYKDDGTNILLDANENAFGPSLPSEVYNGTLHRYPDPHQIALKEKFCDLRNVPCPGPVSPPKPLAPENLFLGVGSDECIDALLRAFCVPGKEGILTCPPTYGMYSVSAQVNDVAVVPHPLTAEFDVDVEGIAEILAGPKGKEIKLVYICSPGNPTGKLVSPLAVKALLEQPTWNGVVVVDEAYIDFSPEGSSIAPWVTAFPNLVVMQTLSKAFGLAAIRVGVSFTSPEIATILNSLKAPYSISSPTSSLATAALGSGGLKVQAEKMVKIVSERERLVKELPKIEGVGKFLGGFDANFLLVEMLDKSGNPSNEVALRVYKQLAETRGVVVRFRGKERGCNGCLRITVGTEQENSTMLERLKEVLAEARK</sequence>
<evidence type="ECO:0000256" key="10">
    <source>
        <dbReference type="ARBA" id="ARBA00030262"/>
    </source>
</evidence>
<evidence type="ECO:0000256" key="3">
    <source>
        <dbReference type="ARBA" id="ARBA00008392"/>
    </source>
</evidence>
<dbReference type="InterPro" id="IPR015424">
    <property type="entry name" value="PyrdxlP-dep_Trfase"/>
</dbReference>
<evidence type="ECO:0000313" key="13">
    <source>
        <dbReference type="EMBL" id="KAA8900448.1"/>
    </source>
</evidence>
<dbReference type="NCBIfam" id="TIGR01141">
    <property type="entry name" value="hisC"/>
    <property type="match status" value="1"/>
</dbReference>
<dbReference type="PROSITE" id="PS00599">
    <property type="entry name" value="AA_TRANSFER_CLASS_2"/>
    <property type="match status" value="1"/>
</dbReference>
<dbReference type="Proteomes" id="UP000326924">
    <property type="component" value="Unassembled WGS sequence"/>
</dbReference>
<evidence type="ECO:0000256" key="4">
    <source>
        <dbReference type="ARBA" id="ARBA00012748"/>
    </source>
</evidence>
<gene>
    <name evidence="13" type="ORF">FN846DRAFT_144531</name>
</gene>
<dbReference type="Pfam" id="PF00155">
    <property type="entry name" value="Aminotran_1_2"/>
    <property type="match status" value="1"/>
</dbReference>
<organism evidence="13 14">
    <name type="scientific">Sphaerosporella brunnea</name>
    <dbReference type="NCBI Taxonomy" id="1250544"/>
    <lineage>
        <taxon>Eukaryota</taxon>
        <taxon>Fungi</taxon>
        <taxon>Dikarya</taxon>
        <taxon>Ascomycota</taxon>
        <taxon>Pezizomycotina</taxon>
        <taxon>Pezizomycetes</taxon>
        <taxon>Pezizales</taxon>
        <taxon>Pyronemataceae</taxon>
        <taxon>Sphaerosporella</taxon>
    </lineage>
</organism>
<comment type="similarity">
    <text evidence="3">Belongs to the class-II pyridoxal-phosphate-dependent aminotransferase family.</text>
</comment>